<gene>
    <name evidence="1" type="ORF">L6164_003160</name>
</gene>
<keyword evidence="2" id="KW-1185">Reference proteome</keyword>
<organism evidence="1 2">
    <name type="scientific">Bauhinia variegata</name>
    <name type="common">Purple orchid tree</name>
    <name type="synonym">Phanera variegata</name>
    <dbReference type="NCBI Taxonomy" id="167791"/>
    <lineage>
        <taxon>Eukaryota</taxon>
        <taxon>Viridiplantae</taxon>
        <taxon>Streptophyta</taxon>
        <taxon>Embryophyta</taxon>
        <taxon>Tracheophyta</taxon>
        <taxon>Spermatophyta</taxon>
        <taxon>Magnoliopsida</taxon>
        <taxon>eudicotyledons</taxon>
        <taxon>Gunneridae</taxon>
        <taxon>Pentapetalae</taxon>
        <taxon>rosids</taxon>
        <taxon>fabids</taxon>
        <taxon>Fabales</taxon>
        <taxon>Fabaceae</taxon>
        <taxon>Cercidoideae</taxon>
        <taxon>Cercideae</taxon>
        <taxon>Bauhiniinae</taxon>
        <taxon>Bauhinia</taxon>
    </lineage>
</organism>
<proteinExistence type="predicted"/>
<dbReference type="EMBL" id="CM039427">
    <property type="protein sequence ID" value="KAI4354284.1"/>
    <property type="molecule type" value="Genomic_DNA"/>
</dbReference>
<accession>A0ACB9PZL5</accession>
<protein>
    <submittedName>
        <fullName evidence="1">Uncharacterized protein</fullName>
    </submittedName>
</protein>
<name>A0ACB9PZL5_BAUVA</name>
<dbReference type="Proteomes" id="UP000828941">
    <property type="component" value="Chromosome 2"/>
</dbReference>
<sequence>MSTLTLTSLPNLKHIWNKDPQGILDFPKLTRLKIVDVPKLDHSSVEKVIPNLELERLEVDNPIMTWFRKFPADHHNSLEVLGLQFLYDVNTGFPYSVLQKMSKLENSYR</sequence>
<comment type="caution">
    <text evidence="1">The sequence shown here is derived from an EMBL/GenBank/DDBJ whole genome shotgun (WGS) entry which is preliminary data.</text>
</comment>
<evidence type="ECO:0000313" key="2">
    <source>
        <dbReference type="Proteomes" id="UP000828941"/>
    </source>
</evidence>
<evidence type="ECO:0000313" key="1">
    <source>
        <dbReference type="EMBL" id="KAI4354284.1"/>
    </source>
</evidence>
<reference evidence="1 2" key="1">
    <citation type="journal article" date="2022" name="DNA Res.">
        <title>Chromosomal-level genome assembly of the orchid tree Bauhinia variegata (Leguminosae; Cercidoideae) supports the allotetraploid origin hypothesis of Bauhinia.</title>
        <authorList>
            <person name="Zhong Y."/>
            <person name="Chen Y."/>
            <person name="Zheng D."/>
            <person name="Pang J."/>
            <person name="Liu Y."/>
            <person name="Luo S."/>
            <person name="Meng S."/>
            <person name="Qian L."/>
            <person name="Wei D."/>
            <person name="Dai S."/>
            <person name="Zhou R."/>
        </authorList>
    </citation>
    <scope>NUCLEOTIDE SEQUENCE [LARGE SCALE GENOMIC DNA]</scope>
    <source>
        <strain evidence="1">BV-YZ2020</strain>
    </source>
</reference>